<evidence type="ECO:0000256" key="1">
    <source>
        <dbReference type="ARBA" id="ARBA00004123"/>
    </source>
</evidence>
<evidence type="ECO:0000256" key="5">
    <source>
        <dbReference type="SAM" id="MobiDB-lite"/>
    </source>
</evidence>
<dbReference type="PANTHER" id="PTHR13230">
    <property type="entry name" value="GENERAL TRANSCRIPTION FACTOR IIIC, POLYPEPTIDE 5"/>
    <property type="match status" value="1"/>
</dbReference>
<feature type="compositionally biased region" description="Acidic residues" evidence="5">
    <location>
        <begin position="596"/>
        <end position="608"/>
    </location>
</feature>
<dbReference type="Gene3D" id="3.30.200.160">
    <property type="entry name" value="TFIIIC, subcomplex tauA, subunit Sfc1, barrel domain"/>
    <property type="match status" value="1"/>
</dbReference>
<evidence type="ECO:0000259" key="6">
    <source>
        <dbReference type="Pfam" id="PF09734"/>
    </source>
</evidence>
<accession>A0A3D8RBX9</accession>
<feature type="region of interest" description="Disordered" evidence="5">
    <location>
        <begin position="90"/>
        <end position="118"/>
    </location>
</feature>
<feature type="compositionally biased region" description="Low complexity" evidence="5">
    <location>
        <begin position="557"/>
        <end position="574"/>
    </location>
</feature>
<dbReference type="EMBL" id="PDLM01000008">
    <property type="protein sequence ID" value="RDW71490.1"/>
    <property type="molecule type" value="Genomic_DNA"/>
</dbReference>
<proteinExistence type="predicted"/>
<comment type="caution">
    <text evidence="8">The sequence shown here is derived from an EMBL/GenBank/DDBJ whole genome shotgun (WGS) entry which is preliminary data.</text>
</comment>
<name>A0A3D8RBX9_9HELO</name>
<dbReference type="GO" id="GO:0006384">
    <property type="term" value="P:transcription initiation at RNA polymerase III promoter"/>
    <property type="evidence" value="ECO:0007669"/>
    <property type="project" value="InterPro"/>
</dbReference>
<dbReference type="GO" id="GO:0005634">
    <property type="term" value="C:nucleus"/>
    <property type="evidence" value="ECO:0007669"/>
    <property type="project" value="UniProtKB-SubCell"/>
</dbReference>
<protein>
    <submittedName>
        <fullName evidence="8">Uncharacterized protein</fullName>
    </submittedName>
</protein>
<feature type="region of interest" description="Disordered" evidence="5">
    <location>
        <begin position="543"/>
        <end position="574"/>
    </location>
</feature>
<evidence type="ECO:0000256" key="3">
    <source>
        <dbReference type="ARBA" id="ARBA00023163"/>
    </source>
</evidence>
<sequence>MANRPSAPVFPIGRRAIVAVEHPMIIKNIDNGIKSFGNKGPYVFKRILDSQHAEGSIPVYLRPDDPMCAPVLSYNAASSSVVLKITVPKRTGRKRKRGSQDPYTFSSDDVEQFNHGNSEAGGATEYVASRFGKDHPFRILRALKDNPGKFAVEALAEVDYTHRFRGLSDFHVSTTHGEFMTNVRENMLSGDAEKMRLFKFDPSMGVVKDDEIIPPPFLTDHSLPFNWGYHQNPNLTLGVDSHTGQTSLIQINKPKKVETMYLPADCEMVPQTPHLEPPTDNPYLMQLIGLMNQALEERPIWTRRAMLNHIRCGTGEMTAKVAFQYVGYQFRGGPWRDAIIRFGVDPRTDPQYRFYQTLFFQLYNQIERKPGQPWKDIRSEWSQYRQSEEEQTTHIFDGKTVAIDGKIWQLCDVTDPLLRQLIETPTISDKCDISSAGTGWFLNGTWWKIRGIMKTKIMAIRAQKPLADDMFYEALQVPDIVEVKNKRQVQIPLPDVRLTDEEIAELKAKGMEDILDSNGLLKKKSLRVKRKLRIIEARNRMGNPVRKMRRRRKSVGRESGVPSPSPSQGLQQSSAIDPAIGDDYLDVPGAVIGDEEELEEDEEDMEDMLEGHDYWDDQEGLDDGDMDSGDDDLADDGDAGDAGFYHRQYELLKASYPGTV</sequence>
<evidence type="ECO:0000256" key="2">
    <source>
        <dbReference type="ARBA" id="ARBA00023125"/>
    </source>
</evidence>
<comment type="subcellular location">
    <subcellularLocation>
        <location evidence="1">Nucleus</location>
    </subcellularLocation>
</comment>
<dbReference type="GO" id="GO:0000127">
    <property type="term" value="C:transcription factor TFIIIC complex"/>
    <property type="evidence" value="ECO:0007669"/>
    <property type="project" value="InterPro"/>
</dbReference>
<keyword evidence="2" id="KW-0238">DNA-binding</keyword>
<dbReference type="InterPro" id="IPR042536">
    <property type="entry name" value="TFIIIC_tauA_Sfc1"/>
</dbReference>
<dbReference type="InterPro" id="IPR040454">
    <property type="entry name" value="TF_IIIC_Tfc1/Sfc1"/>
</dbReference>
<evidence type="ECO:0000313" key="9">
    <source>
        <dbReference type="Proteomes" id="UP000256645"/>
    </source>
</evidence>
<dbReference type="STRING" id="1849047.A0A3D8RBX9"/>
<keyword evidence="9" id="KW-1185">Reference proteome</keyword>
<dbReference type="Pfam" id="PF09734">
    <property type="entry name" value="Tau95"/>
    <property type="match status" value="1"/>
</dbReference>
<organism evidence="8 9">
    <name type="scientific">Coleophoma cylindrospora</name>
    <dbReference type="NCBI Taxonomy" id="1849047"/>
    <lineage>
        <taxon>Eukaryota</taxon>
        <taxon>Fungi</taxon>
        <taxon>Dikarya</taxon>
        <taxon>Ascomycota</taxon>
        <taxon>Pezizomycotina</taxon>
        <taxon>Leotiomycetes</taxon>
        <taxon>Helotiales</taxon>
        <taxon>Dermateaceae</taxon>
        <taxon>Coleophoma</taxon>
    </lineage>
</organism>
<gene>
    <name evidence="8" type="ORF">BP6252_08053</name>
</gene>
<keyword evidence="3" id="KW-0804">Transcription</keyword>
<evidence type="ECO:0000313" key="8">
    <source>
        <dbReference type="EMBL" id="RDW71490.1"/>
    </source>
</evidence>
<dbReference type="Proteomes" id="UP000256645">
    <property type="component" value="Unassembled WGS sequence"/>
</dbReference>
<dbReference type="InterPro" id="IPR041499">
    <property type="entry name" value="Tfc1/Sfc1_N"/>
</dbReference>
<dbReference type="Pfam" id="PF17682">
    <property type="entry name" value="Tau95_N"/>
    <property type="match status" value="1"/>
</dbReference>
<dbReference type="GO" id="GO:0001003">
    <property type="term" value="F:RNA polymerase III type 2 promoter sequence-specific DNA binding"/>
    <property type="evidence" value="ECO:0007669"/>
    <property type="project" value="TreeGrafter"/>
</dbReference>
<evidence type="ECO:0000259" key="7">
    <source>
        <dbReference type="Pfam" id="PF17682"/>
    </source>
</evidence>
<dbReference type="OrthoDB" id="5598268at2759"/>
<dbReference type="PANTHER" id="PTHR13230:SF5">
    <property type="entry name" value="GENERAL TRANSCRIPTION FACTOR 3C POLYPEPTIDE 5"/>
    <property type="match status" value="1"/>
</dbReference>
<keyword evidence="4" id="KW-0539">Nucleus</keyword>
<reference evidence="8 9" key="1">
    <citation type="journal article" date="2018" name="IMA Fungus">
        <title>IMA Genome-F 9: Draft genome sequence of Annulohypoxylon stygium, Aspergillus mulundensis, Berkeleyomyces basicola (syn. Thielaviopsis basicola), Ceratocystis smalleyi, two Cercospora beticola strains, Coleophoma cylindrospora, Fusarium fracticaudum, Phialophora cf. hyalina, and Morchella septimelata.</title>
        <authorList>
            <person name="Wingfield B.D."/>
            <person name="Bills G.F."/>
            <person name="Dong Y."/>
            <person name="Huang W."/>
            <person name="Nel W.J."/>
            <person name="Swalarsk-Parry B.S."/>
            <person name="Vaghefi N."/>
            <person name="Wilken P.M."/>
            <person name="An Z."/>
            <person name="de Beer Z.W."/>
            <person name="De Vos L."/>
            <person name="Chen L."/>
            <person name="Duong T.A."/>
            <person name="Gao Y."/>
            <person name="Hammerbacher A."/>
            <person name="Kikkert J.R."/>
            <person name="Li Y."/>
            <person name="Li H."/>
            <person name="Li K."/>
            <person name="Li Q."/>
            <person name="Liu X."/>
            <person name="Ma X."/>
            <person name="Naidoo K."/>
            <person name="Pethybridge S.J."/>
            <person name="Sun J."/>
            <person name="Steenkamp E.T."/>
            <person name="van der Nest M.A."/>
            <person name="van Wyk S."/>
            <person name="Wingfield M.J."/>
            <person name="Xiong C."/>
            <person name="Yue Q."/>
            <person name="Zhang X."/>
        </authorList>
    </citation>
    <scope>NUCLEOTIDE SEQUENCE [LARGE SCALE GENOMIC DNA]</scope>
    <source>
        <strain evidence="8 9">BP6252</strain>
    </source>
</reference>
<feature type="domain" description="Transcription factor IIIC subunit 5 HTH" evidence="6">
    <location>
        <begin position="212"/>
        <end position="361"/>
    </location>
</feature>
<dbReference type="AlphaFoldDB" id="A0A3D8RBX9"/>
<dbReference type="GO" id="GO:0001002">
    <property type="term" value="F:RNA polymerase III type 1 promoter sequence-specific DNA binding"/>
    <property type="evidence" value="ECO:0007669"/>
    <property type="project" value="TreeGrafter"/>
</dbReference>
<feature type="domain" description="Transcription factor IIIC subunit Tfc1/Sfc1 triple barrel" evidence="7">
    <location>
        <begin position="18"/>
        <end position="173"/>
    </location>
</feature>
<feature type="compositionally biased region" description="Acidic residues" evidence="5">
    <location>
        <begin position="616"/>
        <end position="639"/>
    </location>
</feature>
<evidence type="ECO:0000256" key="4">
    <source>
        <dbReference type="ARBA" id="ARBA00023242"/>
    </source>
</evidence>
<dbReference type="InterPro" id="IPR019136">
    <property type="entry name" value="TF_IIIC_su-5_HTH"/>
</dbReference>
<feature type="region of interest" description="Disordered" evidence="5">
    <location>
        <begin position="596"/>
        <end position="642"/>
    </location>
</feature>